<comment type="caution">
    <text evidence="1">The sequence shown here is derived from an EMBL/GenBank/DDBJ whole genome shotgun (WGS) entry which is preliminary data.</text>
</comment>
<proteinExistence type="predicted"/>
<dbReference type="EMBL" id="JABFAD010000011">
    <property type="protein sequence ID" value="MBA0813506.1"/>
    <property type="molecule type" value="Genomic_DNA"/>
</dbReference>
<feature type="non-terminal residue" evidence="1">
    <location>
        <position position="44"/>
    </location>
</feature>
<dbReference type="AlphaFoldDB" id="A0A7J9HUJ5"/>
<reference evidence="1 2" key="1">
    <citation type="journal article" date="2019" name="Genome Biol. Evol.">
        <title>Insights into the evolution of the New World diploid cottons (Gossypium, subgenus Houzingenia) based on genome sequencing.</title>
        <authorList>
            <person name="Grover C.E."/>
            <person name="Arick M.A. 2nd"/>
            <person name="Thrash A."/>
            <person name="Conover J.L."/>
            <person name="Sanders W.S."/>
            <person name="Peterson D.G."/>
            <person name="Frelichowski J.E."/>
            <person name="Scheffler J.A."/>
            <person name="Scheffler B.E."/>
            <person name="Wendel J.F."/>
        </authorList>
    </citation>
    <scope>NUCLEOTIDE SEQUENCE [LARGE SCALE GENOMIC DNA]</scope>
    <source>
        <strain evidence="1">0</strain>
        <tissue evidence="1">Leaf</tissue>
    </source>
</reference>
<sequence>MKKSPTIWKSGNIYGNNMECIPFPIILISISGLTRFSTNCFVIY</sequence>
<organism evidence="1 2">
    <name type="scientific">Gossypium harknessii</name>
    <dbReference type="NCBI Taxonomy" id="34285"/>
    <lineage>
        <taxon>Eukaryota</taxon>
        <taxon>Viridiplantae</taxon>
        <taxon>Streptophyta</taxon>
        <taxon>Embryophyta</taxon>
        <taxon>Tracheophyta</taxon>
        <taxon>Spermatophyta</taxon>
        <taxon>Magnoliopsida</taxon>
        <taxon>eudicotyledons</taxon>
        <taxon>Gunneridae</taxon>
        <taxon>Pentapetalae</taxon>
        <taxon>rosids</taxon>
        <taxon>malvids</taxon>
        <taxon>Malvales</taxon>
        <taxon>Malvaceae</taxon>
        <taxon>Malvoideae</taxon>
        <taxon>Gossypium</taxon>
    </lineage>
</organism>
<keyword evidence="2" id="KW-1185">Reference proteome</keyword>
<protein>
    <submittedName>
        <fullName evidence="1">Uncharacterized protein</fullName>
    </submittedName>
</protein>
<name>A0A7J9HUJ5_9ROSI</name>
<evidence type="ECO:0000313" key="2">
    <source>
        <dbReference type="Proteomes" id="UP000593560"/>
    </source>
</evidence>
<dbReference type="Proteomes" id="UP000593560">
    <property type="component" value="Unassembled WGS sequence"/>
</dbReference>
<gene>
    <name evidence="1" type="ORF">Gohar_027351</name>
</gene>
<evidence type="ECO:0000313" key="1">
    <source>
        <dbReference type="EMBL" id="MBA0813506.1"/>
    </source>
</evidence>
<accession>A0A7J9HUJ5</accession>